<reference evidence="7 8" key="1">
    <citation type="submission" date="2016-07" db="EMBL/GenBank/DDBJ databases">
        <title>High microdiversification within the ubiquitous acI lineage of Actinobacteria.</title>
        <authorList>
            <person name="Neuenschwander S.M."/>
            <person name="Salcher M."/>
            <person name="Ghai R."/>
            <person name="Pernthaler J."/>
        </authorList>
    </citation>
    <scope>NUCLEOTIDE SEQUENCE [LARGE SCALE GENOMIC DNA]</scope>
    <source>
        <strain evidence="7">MMS-IIA-15</strain>
    </source>
</reference>
<dbReference type="Pfam" id="PF07291">
    <property type="entry name" value="MauE"/>
    <property type="match status" value="1"/>
</dbReference>
<evidence type="ECO:0000313" key="7">
    <source>
        <dbReference type="EMBL" id="ASY20053.1"/>
    </source>
</evidence>
<dbReference type="PANTHER" id="PTHR33452">
    <property type="entry name" value="OXIDOREDUCTASE CATD-RELATED"/>
    <property type="match status" value="1"/>
</dbReference>
<comment type="subcellular location">
    <subcellularLocation>
        <location evidence="1">Membrane</location>
        <topology evidence="1">Multi-pass membrane protein</topology>
    </subcellularLocation>
</comment>
<keyword evidence="2 5" id="KW-0812">Transmembrane</keyword>
<organism evidence="7 8">
    <name type="scientific">Candidatus Planktophila vernalis</name>
    <dbReference type="NCBI Taxonomy" id="1884907"/>
    <lineage>
        <taxon>Bacteria</taxon>
        <taxon>Bacillati</taxon>
        <taxon>Actinomycetota</taxon>
        <taxon>Actinomycetes</taxon>
        <taxon>Candidatus Nanopelagicales</taxon>
        <taxon>Candidatus Nanopelagicaceae</taxon>
        <taxon>Candidatus Planktophila</taxon>
    </lineage>
</organism>
<dbReference type="EMBL" id="CP016776">
    <property type="protein sequence ID" value="ASY20053.1"/>
    <property type="molecule type" value="Genomic_DNA"/>
</dbReference>
<feature type="transmembrane region" description="Helical" evidence="5">
    <location>
        <begin position="52"/>
        <end position="72"/>
    </location>
</feature>
<feature type="transmembrane region" description="Helical" evidence="5">
    <location>
        <begin position="79"/>
        <end position="100"/>
    </location>
</feature>
<sequence length="165" mass="17673">MSNLHKKYQPFITLICRLLLGGVLLVAGGLKAFKPSESAGAVAAYKILPTNLAHLIGYALPWLEIAIGILLIIGLSTRFAAVIGTGVMIIFIAAIISVWARGILIDCGCFGGGGEVDPSKAAEAHSAYLKEILRDLGLALCGTYLYFFPYGRLSIEKPLHNNEEQ</sequence>
<evidence type="ECO:0000256" key="1">
    <source>
        <dbReference type="ARBA" id="ARBA00004141"/>
    </source>
</evidence>
<dbReference type="RefSeq" id="WP_095685915.1">
    <property type="nucleotide sequence ID" value="NZ_CP016776.1"/>
</dbReference>
<name>A0A249KTB2_9ACTN</name>
<evidence type="ECO:0000256" key="4">
    <source>
        <dbReference type="ARBA" id="ARBA00023136"/>
    </source>
</evidence>
<dbReference type="InterPro" id="IPR051907">
    <property type="entry name" value="DoxX-like_oxidoreductase"/>
</dbReference>
<dbReference type="GO" id="GO:0030416">
    <property type="term" value="P:methylamine metabolic process"/>
    <property type="evidence" value="ECO:0007669"/>
    <property type="project" value="InterPro"/>
</dbReference>
<dbReference type="Proteomes" id="UP000217186">
    <property type="component" value="Chromosome"/>
</dbReference>
<evidence type="ECO:0000313" key="8">
    <source>
        <dbReference type="Proteomes" id="UP000217186"/>
    </source>
</evidence>
<evidence type="ECO:0000256" key="2">
    <source>
        <dbReference type="ARBA" id="ARBA00022692"/>
    </source>
</evidence>
<dbReference type="PANTHER" id="PTHR33452:SF1">
    <property type="entry name" value="INNER MEMBRANE PROTEIN YPHA-RELATED"/>
    <property type="match status" value="1"/>
</dbReference>
<evidence type="ECO:0000259" key="6">
    <source>
        <dbReference type="Pfam" id="PF07291"/>
    </source>
</evidence>
<keyword evidence="3 5" id="KW-1133">Transmembrane helix</keyword>
<feature type="domain" description="Methylamine utilisation protein MauE" evidence="6">
    <location>
        <begin position="11"/>
        <end position="146"/>
    </location>
</feature>
<dbReference type="InterPro" id="IPR009908">
    <property type="entry name" value="Methylamine_util_MauE"/>
</dbReference>
<evidence type="ECO:0000256" key="5">
    <source>
        <dbReference type="SAM" id="Phobius"/>
    </source>
</evidence>
<evidence type="ECO:0000256" key="3">
    <source>
        <dbReference type="ARBA" id="ARBA00022989"/>
    </source>
</evidence>
<feature type="transmembrane region" description="Helical" evidence="5">
    <location>
        <begin position="12"/>
        <end position="32"/>
    </location>
</feature>
<proteinExistence type="predicted"/>
<dbReference type="GO" id="GO:0005886">
    <property type="term" value="C:plasma membrane"/>
    <property type="evidence" value="ECO:0007669"/>
    <property type="project" value="TreeGrafter"/>
</dbReference>
<dbReference type="UniPathway" id="UPA00895"/>
<protein>
    <submittedName>
        <fullName evidence="7">DoxX family protein</fullName>
    </submittedName>
</protein>
<keyword evidence="8" id="KW-1185">Reference proteome</keyword>
<keyword evidence="4 5" id="KW-0472">Membrane</keyword>
<gene>
    <name evidence="7" type="ORF">A7sIIA15_04115</name>
</gene>
<dbReference type="KEGG" id="pvn:A7sIIA15_04115"/>
<dbReference type="OrthoDB" id="5422529at2"/>
<accession>A0A249KTB2</accession>
<dbReference type="AlphaFoldDB" id="A0A249KTB2"/>